<accession>A0A2P5BTL6</accession>
<reference evidence="3" key="1">
    <citation type="submission" date="2016-06" db="EMBL/GenBank/DDBJ databases">
        <title>Parallel loss of symbiosis genes in relatives of nitrogen-fixing non-legume Parasponia.</title>
        <authorList>
            <person name="Van Velzen R."/>
            <person name="Holmer R."/>
            <person name="Bu F."/>
            <person name="Rutten L."/>
            <person name="Van Zeijl A."/>
            <person name="Liu W."/>
            <person name="Santuari L."/>
            <person name="Cao Q."/>
            <person name="Sharma T."/>
            <person name="Shen D."/>
            <person name="Roswanjaya Y."/>
            <person name="Wardhani T."/>
            <person name="Kalhor M.S."/>
            <person name="Jansen J."/>
            <person name="Van den Hoogen J."/>
            <person name="Gungor B."/>
            <person name="Hartog M."/>
            <person name="Hontelez J."/>
            <person name="Verver J."/>
            <person name="Yang W.-C."/>
            <person name="Schijlen E."/>
            <person name="Repin R."/>
            <person name="Schilthuizen M."/>
            <person name="Schranz E."/>
            <person name="Heidstra R."/>
            <person name="Miyata K."/>
            <person name="Fedorova E."/>
            <person name="Kohlen W."/>
            <person name="Bisseling T."/>
            <person name="Smit S."/>
            <person name="Geurts R."/>
        </authorList>
    </citation>
    <scope>NUCLEOTIDE SEQUENCE [LARGE SCALE GENOMIC DNA]</scope>
    <source>
        <strain evidence="3">cv. WU1-14</strain>
    </source>
</reference>
<gene>
    <name evidence="2" type="ORF">PanWU01x14_211180</name>
</gene>
<sequence>MFSALTTSTLLFAISEINQSKIINFSINLFPGKAGGFTNRSHLKSRLLDRISKKLPGKTWRGHSCFLFKPGLLRQNTNSLPQEFHTKNNRNNKAAEQYIYSNN</sequence>
<name>A0A2P5BTL6_PARAD</name>
<dbReference type="EMBL" id="JXTB01000224">
    <property type="protein sequence ID" value="PON52128.1"/>
    <property type="molecule type" value="Genomic_DNA"/>
</dbReference>
<comment type="caution">
    <text evidence="2">The sequence shown here is derived from an EMBL/GenBank/DDBJ whole genome shotgun (WGS) entry which is preliminary data.</text>
</comment>
<feature type="compositionally biased region" description="Polar residues" evidence="1">
    <location>
        <begin position="89"/>
        <end position="103"/>
    </location>
</feature>
<evidence type="ECO:0000313" key="3">
    <source>
        <dbReference type="Proteomes" id="UP000237105"/>
    </source>
</evidence>
<protein>
    <submittedName>
        <fullName evidence="2">Uncharacterized protein</fullName>
    </submittedName>
</protein>
<feature type="region of interest" description="Disordered" evidence="1">
    <location>
        <begin position="82"/>
        <end position="103"/>
    </location>
</feature>
<dbReference type="AlphaFoldDB" id="A0A2P5BTL6"/>
<evidence type="ECO:0000256" key="1">
    <source>
        <dbReference type="SAM" id="MobiDB-lite"/>
    </source>
</evidence>
<dbReference type="Proteomes" id="UP000237105">
    <property type="component" value="Unassembled WGS sequence"/>
</dbReference>
<organism evidence="2 3">
    <name type="scientific">Parasponia andersonii</name>
    <name type="common">Sponia andersonii</name>
    <dbReference type="NCBI Taxonomy" id="3476"/>
    <lineage>
        <taxon>Eukaryota</taxon>
        <taxon>Viridiplantae</taxon>
        <taxon>Streptophyta</taxon>
        <taxon>Embryophyta</taxon>
        <taxon>Tracheophyta</taxon>
        <taxon>Spermatophyta</taxon>
        <taxon>Magnoliopsida</taxon>
        <taxon>eudicotyledons</taxon>
        <taxon>Gunneridae</taxon>
        <taxon>Pentapetalae</taxon>
        <taxon>rosids</taxon>
        <taxon>fabids</taxon>
        <taxon>Rosales</taxon>
        <taxon>Cannabaceae</taxon>
        <taxon>Parasponia</taxon>
    </lineage>
</organism>
<evidence type="ECO:0000313" key="2">
    <source>
        <dbReference type="EMBL" id="PON52128.1"/>
    </source>
</evidence>
<keyword evidence="3" id="KW-1185">Reference proteome</keyword>
<proteinExistence type="predicted"/>